<evidence type="ECO:0000313" key="1">
    <source>
        <dbReference type="EMBL" id="ANQ43323.1"/>
    </source>
</evidence>
<dbReference type="Gene3D" id="3.30.250.20">
    <property type="entry name" value="L1 transposable element, C-terminal domain"/>
    <property type="match status" value="1"/>
</dbReference>
<dbReference type="InterPro" id="IPR042566">
    <property type="entry name" value="L1_C"/>
</dbReference>
<sequence length="145" mass="16361">MLSQESAVEQEHTATAAEVARLLNPVIEQAIDKSNDSQFSFTKSKGLEFEGNKILIFQDYSVKLSQKRKEFSNSCQQLVSLGINFALQYPAKLKMFLPFGPRIFGESSEAQHFVDHLGKHNNTNSLPQISTLNRITHLLSHKEII</sequence>
<proteinExistence type="predicted"/>
<dbReference type="AlphaFoldDB" id="A0A1B1FFT9"/>
<organism evidence="1">
    <name type="scientific">Xenopus laevis</name>
    <name type="common">African clawed frog</name>
    <dbReference type="NCBI Taxonomy" id="8355"/>
    <lineage>
        <taxon>Eukaryota</taxon>
        <taxon>Metazoa</taxon>
        <taxon>Chordata</taxon>
        <taxon>Craniata</taxon>
        <taxon>Vertebrata</taxon>
        <taxon>Euteleostomi</taxon>
        <taxon>Amphibia</taxon>
        <taxon>Batrachia</taxon>
        <taxon>Anura</taxon>
        <taxon>Pipoidea</taxon>
        <taxon>Pipidae</taxon>
        <taxon>Xenopodinae</taxon>
        <taxon>Xenopus</taxon>
        <taxon>Xenopus</taxon>
    </lineage>
</organism>
<dbReference type="EMBL" id="KU594578">
    <property type="protein sequence ID" value="ANQ43323.1"/>
    <property type="molecule type" value="Genomic_DNA"/>
</dbReference>
<accession>A0A1B1FFT9</accession>
<protein>
    <submittedName>
        <fullName evidence="1">Type I interferon 11</fullName>
    </submittedName>
</protein>
<name>A0A1B1FFT9_XENLA</name>
<reference evidence="1" key="1">
    <citation type="journal article" date="2016" name="Sci. Rep.">
        <title>Expansion of amphibian intronless interferons revises the paradigm for interferon evolution and functional diversity.</title>
        <authorList>
            <person name="Sang Y."/>
            <person name="Liu Q."/>
            <person name="Lee J."/>
            <person name="Ma W."/>
            <person name="McVey D.S."/>
            <person name="Blecha F."/>
        </authorList>
    </citation>
    <scope>NUCLEOTIDE SEQUENCE</scope>
    <source>
        <strain evidence="1">Ifnx11</strain>
    </source>
</reference>